<keyword evidence="4 5" id="KW-0539">Nucleus</keyword>
<organism evidence="10 11">
    <name type="scientific">Sesamum indicum</name>
    <name type="common">Oriental sesame</name>
    <name type="synonym">Sesamum orientale</name>
    <dbReference type="NCBI Taxonomy" id="4182"/>
    <lineage>
        <taxon>Eukaryota</taxon>
        <taxon>Viridiplantae</taxon>
        <taxon>Streptophyta</taxon>
        <taxon>Embryophyta</taxon>
        <taxon>Tracheophyta</taxon>
        <taxon>Spermatophyta</taxon>
        <taxon>Magnoliopsida</taxon>
        <taxon>eudicotyledons</taxon>
        <taxon>Gunneridae</taxon>
        <taxon>Pentapetalae</taxon>
        <taxon>asterids</taxon>
        <taxon>lamiids</taxon>
        <taxon>Lamiales</taxon>
        <taxon>Pedaliaceae</taxon>
        <taxon>Sesamum</taxon>
    </lineage>
</organism>
<dbReference type="SMART" id="SM01256">
    <property type="entry name" value="KNOX2"/>
    <property type="match status" value="1"/>
</dbReference>
<feature type="compositionally biased region" description="Polar residues" evidence="7">
    <location>
        <begin position="69"/>
        <end position="82"/>
    </location>
</feature>
<evidence type="ECO:0000256" key="2">
    <source>
        <dbReference type="ARBA" id="ARBA00023125"/>
    </source>
</evidence>
<dbReference type="FunCoup" id="A0A6I9TLA8">
    <property type="interactions" value="253"/>
</dbReference>
<dbReference type="GO" id="GO:0005634">
    <property type="term" value="C:nucleus"/>
    <property type="evidence" value="ECO:0007669"/>
    <property type="project" value="UniProtKB-SubCell"/>
</dbReference>
<dbReference type="InterPro" id="IPR009057">
    <property type="entry name" value="Homeodomain-like_sf"/>
</dbReference>
<keyword evidence="2 5" id="KW-0238">DNA-binding</keyword>
<dbReference type="Pfam" id="PF03791">
    <property type="entry name" value="KNOX2"/>
    <property type="match status" value="1"/>
</dbReference>
<evidence type="ECO:0000313" key="11">
    <source>
        <dbReference type="RefSeq" id="XP_011086604.1"/>
    </source>
</evidence>
<dbReference type="InterPro" id="IPR005540">
    <property type="entry name" value="KNOX1"/>
</dbReference>
<dbReference type="Gene3D" id="1.10.10.60">
    <property type="entry name" value="Homeodomain-like"/>
    <property type="match status" value="1"/>
</dbReference>
<dbReference type="RefSeq" id="XP_011086604.1">
    <property type="nucleotide sequence ID" value="XM_011088302.2"/>
</dbReference>
<evidence type="ECO:0000256" key="4">
    <source>
        <dbReference type="ARBA" id="ARBA00023242"/>
    </source>
</evidence>
<keyword evidence="10" id="KW-1185">Reference proteome</keyword>
<dbReference type="InterPro" id="IPR008422">
    <property type="entry name" value="KN_HD"/>
</dbReference>
<evidence type="ECO:0000259" key="8">
    <source>
        <dbReference type="PROSITE" id="PS50071"/>
    </source>
</evidence>
<dbReference type="GO" id="GO:0003677">
    <property type="term" value="F:DNA binding"/>
    <property type="evidence" value="ECO:0007669"/>
    <property type="project" value="UniProtKB-UniRule"/>
</dbReference>
<comment type="subcellular location">
    <subcellularLocation>
        <location evidence="1 5">Nucleus</location>
    </subcellularLocation>
</comment>
<proteinExistence type="inferred from homology"/>
<dbReference type="SMART" id="SM00389">
    <property type="entry name" value="HOX"/>
    <property type="match status" value="1"/>
</dbReference>
<evidence type="ECO:0000313" key="10">
    <source>
        <dbReference type="Proteomes" id="UP000504604"/>
    </source>
</evidence>
<dbReference type="Pfam" id="PF03789">
    <property type="entry name" value="ELK"/>
    <property type="match status" value="1"/>
</dbReference>
<evidence type="ECO:0000256" key="5">
    <source>
        <dbReference type="PROSITE-ProRule" id="PRU00108"/>
    </source>
</evidence>
<dbReference type="Proteomes" id="UP000504604">
    <property type="component" value="Linkage group LG8"/>
</dbReference>
<feature type="domain" description="Homeobox" evidence="8">
    <location>
        <begin position="245"/>
        <end position="308"/>
    </location>
</feature>
<dbReference type="Pfam" id="PF05920">
    <property type="entry name" value="Homeobox_KN"/>
    <property type="match status" value="1"/>
</dbReference>
<feature type="domain" description="ELK" evidence="9">
    <location>
        <begin position="225"/>
        <end position="245"/>
    </location>
</feature>
<dbReference type="InterPro" id="IPR005539">
    <property type="entry name" value="ELK_dom"/>
</dbReference>
<name>A0A6I9TLA8_SESIN</name>
<dbReference type="OrthoDB" id="10056939at2759"/>
<dbReference type="SMART" id="SM01188">
    <property type="entry name" value="ELK"/>
    <property type="match status" value="1"/>
</dbReference>
<dbReference type="GeneID" id="105168282"/>
<dbReference type="KEGG" id="sind:105168282"/>
<feature type="region of interest" description="Disordered" evidence="7">
    <location>
        <begin position="65"/>
        <end position="92"/>
    </location>
</feature>
<dbReference type="Pfam" id="PF03790">
    <property type="entry name" value="KNOX1"/>
    <property type="match status" value="1"/>
</dbReference>
<gene>
    <name evidence="11" type="primary">LOC105168282</name>
</gene>
<evidence type="ECO:0000256" key="1">
    <source>
        <dbReference type="ARBA" id="ARBA00004123"/>
    </source>
</evidence>
<dbReference type="PROSITE" id="PS51213">
    <property type="entry name" value="ELK"/>
    <property type="match status" value="1"/>
</dbReference>
<dbReference type="InterPro" id="IPR005541">
    <property type="entry name" value="KNOX2"/>
</dbReference>
<dbReference type="GO" id="GO:0006355">
    <property type="term" value="P:regulation of DNA-templated transcription"/>
    <property type="evidence" value="ECO:0007669"/>
    <property type="project" value="InterPro"/>
</dbReference>
<evidence type="ECO:0000259" key="9">
    <source>
        <dbReference type="PROSITE" id="PS51213"/>
    </source>
</evidence>
<keyword evidence="3 5" id="KW-0371">Homeobox</keyword>
<protein>
    <submittedName>
        <fullName evidence="11">Homeobox protein knotted-1-like 6</fullName>
    </submittedName>
</protein>
<feature type="DNA-binding region" description="Homeobox; TALE-type" evidence="5">
    <location>
        <begin position="246"/>
        <end position="309"/>
    </location>
</feature>
<dbReference type="PROSITE" id="PS50071">
    <property type="entry name" value="HOMEOBOX_2"/>
    <property type="match status" value="1"/>
</dbReference>
<dbReference type="SMART" id="SM01255">
    <property type="entry name" value="KNOX1"/>
    <property type="match status" value="1"/>
</dbReference>
<evidence type="ECO:0000256" key="6">
    <source>
        <dbReference type="PROSITE-ProRule" id="PRU00559"/>
    </source>
</evidence>
<comment type="similarity">
    <text evidence="6">Belongs to the TALE/KNOX homeobox family.</text>
</comment>
<dbReference type="InParanoid" id="A0A6I9TLA8"/>
<dbReference type="CDD" id="cd00086">
    <property type="entry name" value="homeodomain"/>
    <property type="match status" value="1"/>
</dbReference>
<accession>A0A6I9TLA8</accession>
<dbReference type="AlphaFoldDB" id="A0A6I9TLA8"/>
<dbReference type="SUPFAM" id="SSF46689">
    <property type="entry name" value="Homeodomain-like"/>
    <property type="match status" value="1"/>
</dbReference>
<evidence type="ECO:0000256" key="3">
    <source>
        <dbReference type="ARBA" id="ARBA00023155"/>
    </source>
</evidence>
<reference evidence="11" key="1">
    <citation type="submission" date="2025-08" db="UniProtKB">
        <authorList>
            <consortium name="RefSeq"/>
        </authorList>
    </citation>
    <scope>IDENTIFICATION</scope>
</reference>
<dbReference type="InterPro" id="IPR001356">
    <property type="entry name" value="HD"/>
</dbReference>
<sequence length="329" mass="37683">MDEMYGLNSVSDDYSEKGLMSPENLMIPADQYYQYHHYHSMFPSGDHRQLIPVFGSEELGSRCSGISLDHQSGTSVNVQNQQREGEGDDQEGSSVMIKAKIASHPSYPKLLDAYIDCQKVGAPPEMVYLLDEIRREKDLSRQDSVSMCLGVDPELDHFMETYCAILVKYKLDLSRPFDEATSFLNNIEAQLFDLRNDNGAWSSDEELSRGDIEIQDAKMKSEDQQLKDTLLRRYGSHISSLKLEFSKKKKKGKLPKEATQTLLEWWNSHCKWPYPTEADKIALAKSTGLDQKQINNWFINKRKRQWIKSPESMQLAVTDSFSGHFSTED</sequence>
<dbReference type="PANTHER" id="PTHR11850">
    <property type="entry name" value="HOMEOBOX PROTEIN TRANSCRIPTION FACTORS"/>
    <property type="match status" value="1"/>
</dbReference>
<evidence type="ECO:0000256" key="7">
    <source>
        <dbReference type="SAM" id="MobiDB-lite"/>
    </source>
</evidence>
<dbReference type="InterPro" id="IPR050224">
    <property type="entry name" value="TALE_homeobox"/>
</dbReference>